<dbReference type="GO" id="GO:0005739">
    <property type="term" value="C:mitochondrion"/>
    <property type="evidence" value="ECO:0007669"/>
    <property type="project" value="UniProtKB-ARBA"/>
</dbReference>
<protein>
    <submittedName>
        <fullName evidence="2">LAGLIDADG endonuclease</fullName>
    </submittedName>
</protein>
<reference evidence="2" key="2">
    <citation type="submission" date="2013-12" db="EMBL/GenBank/DDBJ databases">
        <title>Mitochondrial Genome of Annulohypoxylon stygium, cohabitant fungus of Tremella fuciformis, reveals intron diversity.</title>
        <authorList>
            <person name="Hsiang T."/>
        </authorList>
    </citation>
    <scope>NUCLEOTIDE SEQUENCE</scope>
</reference>
<dbReference type="InterPro" id="IPR004860">
    <property type="entry name" value="LAGLIDADG_dom"/>
</dbReference>
<dbReference type="PANTHER" id="PTHR36181:SF2">
    <property type="entry name" value="INTRON-ENCODED ENDONUCLEASE AI3-RELATED"/>
    <property type="match status" value="1"/>
</dbReference>
<sequence>MFRNRKSSELTLQEINLNIIKLKEGMNSQRVNFSLPVDHNIVITGNYLVGLLEGDGSFYLNKHDMTAHVSLVTTTVNRLVLEKIREFILSLLDEHSYMLGSTTKLINISNKKIKSGHRPISILEISQIDFICNVLIPYLDSIEFRTKKYQDYLDFKTIALLILEGKYLTNKGKELIIDLGNSMNNNRLSTNPNPFILDDNTKSELNILIKSDPLISIDSEGRAMVITEKKYIRSTYIIKVCLLNGLVNYFTSGISCAKFLHVSNDSITKRLNDGKPVKNKEGLVVAQWIKRIKVYSSLK</sequence>
<dbReference type="GeneID" id="17963072"/>
<keyword evidence="2" id="KW-0378">Hydrolase</keyword>
<dbReference type="AlphaFoldDB" id="V5REB9"/>
<evidence type="ECO:0000313" key="2">
    <source>
        <dbReference type="EMBL" id="AHB33528.1"/>
    </source>
</evidence>
<keyword evidence="2" id="KW-0540">Nuclease</keyword>
<dbReference type="SUPFAM" id="SSF55608">
    <property type="entry name" value="Homing endonucleases"/>
    <property type="match status" value="1"/>
</dbReference>
<dbReference type="PANTHER" id="PTHR36181">
    <property type="entry name" value="INTRON-ENCODED ENDONUCLEASE AI3-RELATED"/>
    <property type="match status" value="1"/>
</dbReference>
<gene>
    <name evidence="2" type="primary">oi3cob</name>
</gene>
<dbReference type="RefSeq" id="YP_008964969.1">
    <property type="nucleotide sequence ID" value="NC_023117.1"/>
</dbReference>
<keyword evidence="2" id="KW-0255">Endonuclease</keyword>
<reference evidence="2" key="1">
    <citation type="submission" date="2013-08" db="EMBL/GenBank/DDBJ databases">
        <authorList>
            <person name="Deng Y.-J."/>
            <person name="Xie B.-G."/>
            <person name="Jiang Y.-J."/>
            <person name="Wang Q.-F."/>
            <person name="Lan F.-S."/>
        </authorList>
    </citation>
    <scope>NUCLEOTIDE SEQUENCE</scope>
</reference>
<dbReference type="Pfam" id="PF00961">
    <property type="entry name" value="LAGLIDADG_1"/>
    <property type="match status" value="1"/>
</dbReference>
<dbReference type="GO" id="GO:0004519">
    <property type="term" value="F:endonuclease activity"/>
    <property type="evidence" value="ECO:0007669"/>
    <property type="project" value="UniProtKB-KW"/>
</dbReference>
<geneLocation type="mitochondrion" evidence="2"/>
<dbReference type="InterPro" id="IPR027434">
    <property type="entry name" value="Homing_endonucl"/>
</dbReference>
<name>V5REB9_9PEZI</name>
<dbReference type="Gene3D" id="3.10.28.10">
    <property type="entry name" value="Homing endonucleases"/>
    <property type="match status" value="1"/>
</dbReference>
<accession>V5REB9</accession>
<organism evidence="2">
    <name type="scientific">Annulohypoxylon stygium</name>
    <dbReference type="NCBI Taxonomy" id="326628"/>
    <lineage>
        <taxon>Eukaryota</taxon>
        <taxon>Fungi</taxon>
        <taxon>Dikarya</taxon>
        <taxon>Ascomycota</taxon>
        <taxon>Pezizomycotina</taxon>
        <taxon>Sordariomycetes</taxon>
        <taxon>Xylariomycetidae</taxon>
        <taxon>Xylariales</taxon>
        <taxon>Hypoxylaceae</taxon>
        <taxon>Annulohypoxylon</taxon>
    </lineage>
</organism>
<dbReference type="EMBL" id="KF545917">
    <property type="protein sequence ID" value="AHB33528.1"/>
    <property type="molecule type" value="Genomic_DNA"/>
</dbReference>
<keyword evidence="2" id="KW-0496">Mitochondrion</keyword>
<dbReference type="InterPro" id="IPR051289">
    <property type="entry name" value="LAGLIDADG_Endonuclease"/>
</dbReference>
<evidence type="ECO:0000259" key="1">
    <source>
        <dbReference type="Pfam" id="PF00961"/>
    </source>
</evidence>
<feature type="domain" description="Homing endonuclease LAGLIDADG" evidence="1">
    <location>
        <begin position="48"/>
        <end position="158"/>
    </location>
</feature>
<proteinExistence type="predicted"/>